<dbReference type="GO" id="GO:1904058">
    <property type="term" value="P:positive regulation of sensory perception of pain"/>
    <property type="evidence" value="ECO:0007669"/>
    <property type="project" value="Ensembl"/>
</dbReference>
<keyword evidence="3" id="KW-0949">S-adenosyl-L-methionine</keyword>
<dbReference type="PANTHER" id="PTHR13610:SF8">
    <property type="entry name" value="ATP SYNTHASE SUBUNIT C LYSINE N-METHYLTRANSFERASE"/>
    <property type="match status" value="1"/>
</dbReference>
<evidence type="ECO:0000313" key="6">
    <source>
        <dbReference type="Proteomes" id="UP000001646"/>
    </source>
</evidence>
<dbReference type="InParanoid" id="G1KK48"/>
<reference evidence="5" key="3">
    <citation type="submission" date="2025-09" db="UniProtKB">
        <authorList>
            <consortium name="Ensembl"/>
        </authorList>
    </citation>
    <scope>IDENTIFICATION</scope>
</reference>
<protein>
    <submittedName>
        <fullName evidence="5">ATP synthase c subunit lysine N-methyltransferase</fullName>
    </submittedName>
</protein>
<keyword evidence="1" id="KW-0489">Methyltransferase</keyword>
<dbReference type="GO" id="GO:1905706">
    <property type="term" value="P:regulation of mitochondrial ATP synthesis coupled proton transport"/>
    <property type="evidence" value="ECO:0007669"/>
    <property type="project" value="Ensembl"/>
</dbReference>
<dbReference type="Proteomes" id="UP000001646">
    <property type="component" value="Chromosome 4"/>
</dbReference>
<evidence type="ECO:0000256" key="2">
    <source>
        <dbReference type="ARBA" id="ARBA00022679"/>
    </source>
</evidence>
<evidence type="ECO:0000256" key="4">
    <source>
        <dbReference type="SAM" id="Phobius"/>
    </source>
</evidence>
<dbReference type="STRING" id="28377.ENSACAP00000010278"/>
<dbReference type="GO" id="GO:0032259">
    <property type="term" value="P:methylation"/>
    <property type="evidence" value="ECO:0007669"/>
    <property type="project" value="UniProtKB-KW"/>
</dbReference>
<dbReference type="PANTHER" id="PTHR13610">
    <property type="entry name" value="METHYLTRANSFERASE DOMAIN-CONTAINING PROTEIN"/>
    <property type="match status" value="1"/>
</dbReference>
<feature type="transmembrane region" description="Helical" evidence="4">
    <location>
        <begin position="38"/>
        <end position="57"/>
    </location>
</feature>
<reference evidence="5" key="2">
    <citation type="submission" date="2025-08" db="UniProtKB">
        <authorList>
            <consortium name="Ensembl"/>
        </authorList>
    </citation>
    <scope>IDENTIFICATION</scope>
</reference>
<dbReference type="GO" id="GO:0016279">
    <property type="term" value="F:protein-lysine N-methyltransferase activity"/>
    <property type="evidence" value="ECO:0007669"/>
    <property type="project" value="Ensembl"/>
</dbReference>
<dbReference type="eggNOG" id="KOG4058">
    <property type="taxonomic scope" value="Eukaryota"/>
</dbReference>
<organism evidence="5 6">
    <name type="scientific">Anolis carolinensis</name>
    <name type="common">Green anole</name>
    <name type="synonym">American chameleon</name>
    <dbReference type="NCBI Taxonomy" id="28377"/>
    <lineage>
        <taxon>Eukaryota</taxon>
        <taxon>Metazoa</taxon>
        <taxon>Chordata</taxon>
        <taxon>Craniata</taxon>
        <taxon>Vertebrata</taxon>
        <taxon>Euteleostomi</taxon>
        <taxon>Lepidosauria</taxon>
        <taxon>Squamata</taxon>
        <taxon>Bifurcata</taxon>
        <taxon>Unidentata</taxon>
        <taxon>Episquamata</taxon>
        <taxon>Toxicofera</taxon>
        <taxon>Iguania</taxon>
        <taxon>Dactyloidae</taxon>
        <taxon>Anolis</taxon>
    </lineage>
</organism>
<proteinExistence type="predicted"/>
<keyword evidence="4" id="KW-1133">Transmembrane helix</keyword>
<keyword evidence="4" id="KW-0472">Membrane</keyword>
<evidence type="ECO:0000256" key="3">
    <source>
        <dbReference type="ARBA" id="ARBA00022691"/>
    </source>
</evidence>
<dbReference type="Ensembl" id="ENSACAT00000010490.4">
    <property type="protein sequence ID" value="ENSACAP00000010278.4"/>
    <property type="gene ID" value="ENSACAG00000010474.4"/>
</dbReference>
<name>G1KK48_ANOCA</name>
<sequence length="154" mass="16825">MLDYPDVFGMPKILPGDSTAQQVLPLPVTSEGSKQRNWGILLTGVIGGTLVALYSVVTPFIAPALRKHCLPFVPATSKQIENVLNLLKGRNGSLVDIGSGDGRIQLRLCVQAVVLGQRHQKTRRENCFAVIFSSFNCTIGKWAKETSRAKSLQY</sequence>
<dbReference type="GO" id="GO:0030061">
    <property type="term" value="C:mitochondrial crista"/>
    <property type="evidence" value="ECO:0007669"/>
    <property type="project" value="Ensembl"/>
</dbReference>
<accession>G1KK48</accession>
<dbReference type="HOGENOM" id="CLU_068443_4_0_1"/>
<keyword evidence="2" id="KW-0808">Transferase</keyword>
<dbReference type="GeneTree" id="ENSGT00390000014771"/>
<gene>
    <name evidence="5" type="primary">ATPSCKMT</name>
</gene>
<keyword evidence="6" id="KW-1185">Reference proteome</keyword>
<evidence type="ECO:0000313" key="5">
    <source>
        <dbReference type="Ensembl" id="ENSACAP00000010278.4"/>
    </source>
</evidence>
<keyword evidence="4" id="KW-0812">Transmembrane</keyword>
<dbReference type="Bgee" id="ENSACAG00000010474">
    <property type="expression patterns" value="Expressed in dewlap and 13 other cell types or tissues"/>
</dbReference>
<dbReference type="AlphaFoldDB" id="G1KK48"/>
<reference evidence="5 6" key="1">
    <citation type="submission" date="2009-12" db="EMBL/GenBank/DDBJ databases">
        <title>The Genome Sequence of Anolis carolinensis (Green Anole Lizard).</title>
        <authorList>
            <consortium name="The Genome Sequencing Platform"/>
            <person name="Di Palma F."/>
            <person name="Alfoldi J."/>
            <person name="Heiman D."/>
            <person name="Young S."/>
            <person name="Grabherr M."/>
            <person name="Johnson J."/>
            <person name="Lander E.S."/>
            <person name="Lindblad-Toh K."/>
        </authorList>
    </citation>
    <scope>NUCLEOTIDE SEQUENCE [LARGE SCALE GENOMIC DNA]</scope>
    <source>
        <strain evidence="5 6">JBL SC #1</strain>
    </source>
</reference>
<dbReference type="InterPro" id="IPR026170">
    <property type="entry name" value="FAM173A/B"/>
</dbReference>
<evidence type="ECO:0000256" key="1">
    <source>
        <dbReference type="ARBA" id="ARBA00022603"/>
    </source>
</evidence>